<dbReference type="CDD" id="cd18787">
    <property type="entry name" value="SF2_C_DEAD"/>
    <property type="match status" value="1"/>
</dbReference>
<proteinExistence type="inferred from homology"/>
<evidence type="ECO:0000256" key="6">
    <source>
        <dbReference type="RuleBase" id="RU000492"/>
    </source>
</evidence>
<evidence type="ECO:0000256" key="5">
    <source>
        <dbReference type="PROSITE-ProRule" id="PRU00552"/>
    </source>
</evidence>
<feature type="domain" description="Helicase C-terminal" evidence="10">
    <location>
        <begin position="386"/>
        <end position="549"/>
    </location>
</feature>
<dbReference type="PROSITE" id="PS51194">
    <property type="entry name" value="HELICASE_CTER"/>
    <property type="match status" value="1"/>
</dbReference>
<dbReference type="Pfam" id="PF00270">
    <property type="entry name" value="DEAD"/>
    <property type="match status" value="1"/>
</dbReference>
<dbReference type="GO" id="GO:0003676">
    <property type="term" value="F:nucleic acid binding"/>
    <property type="evidence" value="ECO:0007669"/>
    <property type="project" value="InterPro"/>
</dbReference>
<dbReference type="GO" id="GO:0016787">
    <property type="term" value="F:hydrolase activity"/>
    <property type="evidence" value="ECO:0007669"/>
    <property type="project" value="UniProtKB-KW"/>
</dbReference>
<feature type="region of interest" description="Disordered" evidence="8">
    <location>
        <begin position="70"/>
        <end position="159"/>
    </location>
</feature>
<dbReference type="AlphaFoldDB" id="A0A7S0ZAT2"/>
<protein>
    <recommendedName>
        <fullName evidence="13">RNA helicase</fullName>
    </recommendedName>
</protein>
<dbReference type="PANTHER" id="PTHR47959">
    <property type="entry name" value="ATP-DEPENDENT RNA HELICASE RHLE-RELATED"/>
    <property type="match status" value="1"/>
</dbReference>
<reference evidence="12" key="1">
    <citation type="submission" date="2021-01" db="EMBL/GenBank/DDBJ databases">
        <authorList>
            <person name="Corre E."/>
            <person name="Pelletier E."/>
            <person name="Niang G."/>
            <person name="Scheremetjew M."/>
            <person name="Finn R."/>
            <person name="Kale V."/>
            <person name="Holt S."/>
            <person name="Cochrane G."/>
            <person name="Meng A."/>
            <person name="Brown T."/>
            <person name="Cohen L."/>
        </authorList>
    </citation>
    <scope>NUCLEOTIDE SEQUENCE</scope>
    <source>
        <strain evidence="12">CCMP3278</strain>
    </source>
</reference>
<feature type="compositionally biased region" description="Acidic residues" evidence="8">
    <location>
        <begin position="137"/>
        <end position="150"/>
    </location>
</feature>
<dbReference type="EMBL" id="HBFP01000504">
    <property type="protein sequence ID" value="CAD8815984.1"/>
    <property type="molecule type" value="Transcribed_RNA"/>
</dbReference>
<evidence type="ECO:0000259" key="10">
    <source>
        <dbReference type="PROSITE" id="PS51194"/>
    </source>
</evidence>
<evidence type="ECO:0000256" key="3">
    <source>
        <dbReference type="ARBA" id="ARBA00022806"/>
    </source>
</evidence>
<evidence type="ECO:0000256" key="7">
    <source>
        <dbReference type="SAM" id="Coils"/>
    </source>
</evidence>
<evidence type="ECO:0000313" key="12">
    <source>
        <dbReference type="EMBL" id="CAD8815984.1"/>
    </source>
</evidence>
<dbReference type="SMART" id="SM00487">
    <property type="entry name" value="DEXDc"/>
    <property type="match status" value="1"/>
</dbReference>
<keyword evidence="7" id="KW-0175">Coiled coil</keyword>
<feature type="domain" description="Helicase ATP-binding" evidence="9">
    <location>
        <begin position="195"/>
        <end position="375"/>
    </location>
</feature>
<keyword evidence="2 6" id="KW-0378">Hydrolase</keyword>
<evidence type="ECO:0000259" key="9">
    <source>
        <dbReference type="PROSITE" id="PS51192"/>
    </source>
</evidence>
<keyword evidence="1 6" id="KW-0547">Nucleotide-binding</keyword>
<feature type="compositionally biased region" description="Basic and acidic residues" evidence="8">
    <location>
        <begin position="628"/>
        <end position="669"/>
    </location>
</feature>
<keyword evidence="4 6" id="KW-0067">ATP-binding</keyword>
<dbReference type="InterPro" id="IPR027417">
    <property type="entry name" value="P-loop_NTPase"/>
</dbReference>
<dbReference type="PROSITE" id="PS51195">
    <property type="entry name" value="Q_MOTIF"/>
    <property type="match status" value="1"/>
</dbReference>
<evidence type="ECO:0000256" key="1">
    <source>
        <dbReference type="ARBA" id="ARBA00022741"/>
    </source>
</evidence>
<sequence>MEDELFASVAFGSNVNEFDEDGQYQSSDSEAARSSSSDSSKAGNTFHFEEDSTPLRYTATSKLDLNSAIKDTQPLHKSQTTLDDKIQNALQNKSKTKMIPQKQEENRSKAEQEDKDCDDEVETGNEDTQNELVVENVDSEEEEESEEEVLDATTSSGGKQRSSVRFEDLKLSRGLLKAIAVLGWNVPTPIQEKTIPAALSGRDICGSAVTGSGKTGAFALPILERLVQSRVGTGGRSAAAATRVIMLLPSRELAVQCHAVVSALCRFTGIRAALTVGGLDSKAQEVALRGRPDIVVATPGRLIDHVRNTARFSLEDVEVLVIDEADRMLEFGFKDEMDELMKCIPSERQTLLFSATLTKQVEWLVNVSLHKPLRIAVDATLDVAATLRQEFVRLRGRAEPNRDAILIALLSRTVRSRTIIFFAQKHVAHRFQIILSMLGLRAAELHGNLTQAQRLDALQQFRDNNADFLLCTDLAARGLDIEHVHAVVNYNMPRTLKEYVHRVGRTARAGRSGRSISLVDDSERKLLADIHKRAKDKLKQRTVPLAVVEKWRERIDGLDAQVKQVLQREREEKELRVAQMEAEKAVNMLEHADEIKNRPPRTWFQSNEQKVDLKKRMKRMNSGDAQVDENKSAKNEGRSDKKMRLMMEKRKEQRKEQVEEQQRNFDIQRRSKKRSTSTKPGRKSSKRSKR</sequence>
<dbReference type="Gene3D" id="3.40.50.300">
    <property type="entry name" value="P-loop containing nucleotide triphosphate hydrolases"/>
    <property type="match status" value="2"/>
</dbReference>
<dbReference type="InterPro" id="IPR011545">
    <property type="entry name" value="DEAD/DEAH_box_helicase_dom"/>
</dbReference>
<dbReference type="InterPro" id="IPR014014">
    <property type="entry name" value="RNA_helicase_DEAD_Q_motif"/>
</dbReference>
<feature type="region of interest" description="Disordered" evidence="8">
    <location>
        <begin position="618"/>
        <end position="690"/>
    </location>
</feature>
<evidence type="ECO:0000256" key="2">
    <source>
        <dbReference type="ARBA" id="ARBA00022801"/>
    </source>
</evidence>
<organism evidence="12">
    <name type="scientific">Timspurckia oligopyrenoides</name>
    <dbReference type="NCBI Taxonomy" id="708627"/>
    <lineage>
        <taxon>Eukaryota</taxon>
        <taxon>Rhodophyta</taxon>
        <taxon>Bangiophyceae</taxon>
        <taxon>Porphyridiales</taxon>
        <taxon>Porphyridiaceae</taxon>
        <taxon>Timspurckia</taxon>
    </lineage>
</organism>
<dbReference type="CDD" id="cd17947">
    <property type="entry name" value="DEADc_DDX27"/>
    <property type="match status" value="1"/>
</dbReference>
<feature type="domain" description="DEAD-box RNA helicase Q" evidence="11">
    <location>
        <begin position="164"/>
        <end position="192"/>
    </location>
</feature>
<comment type="similarity">
    <text evidence="6">Belongs to the DEAD box helicase family.</text>
</comment>
<evidence type="ECO:0008006" key="13">
    <source>
        <dbReference type="Google" id="ProtNLM"/>
    </source>
</evidence>
<dbReference type="SMART" id="SM00490">
    <property type="entry name" value="HELICc"/>
    <property type="match status" value="1"/>
</dbReference>
<evidence type="ECO:0000256" key="8">
    <source>
        <dbReference type="SAM" id="MobiDB-lite"/>
    </source>
</evidence>
<feature type="compositionally biased region" description="Acidic residues" evidence="8">
    <location>
        <begin position="113"/>
        <end position="129"/>
    </location>
</feature>
<dbReference type="GO" id="GO:0003724">
    <property type="term" value="F:RNA helicase activity"/>
    <property type="evidence" value="ECO:0007669"/>
    <property type="project" value="InterPro"/>
</dbReference>
<gene>
    <name evidence="12" type="ORF">TOLI1172_LOCUS372</name>
</gene>
<evidence type="ECO:0000259" key="11">
    <source>
        <dbReference type="PROSITE" id="PS51195"/>
    </source>
</evidence>
<dbReference type="GO" id="GO:0005829">
    <property type="term" value="C:cytosol"/>
    <property type="evidence" value="ECO:0007669"/>
    <property type="project" value="TreeGrafter"/>
</dbReference>
<dbReference type="Pfam" id="PF00271">
    <property type="entry name" value="Helicase_C"/>
    <property type="match status" value="1"/>
</dbReference>
<feature type="compositionally biased region" description="Basic and acidic residues" evidence="8">
    <location>
        <begin position="102"/>
        <end position="112"/>
    </location>
</feature>
<dbReference type="InterPro" id="IPR014001">
    <property type="entry name" value="Helicase_ATP-bd"/>
</dbReference>
<dbReference type="PROSITE" id="PS00039">
    <property type="entry name" value="DEAD_ATP_HELICASE"/>
    <property type="match status" value="1"/>
</dbReference>
<dbReference type="InterPro" id="IPR001650">
    <property type="entry name" value="Helicase_C-like"/>
</dbReference>
<keyword evidence="3 6" id="KW-0347">Helicase</keyword>
<dbReference type="PANTHER" id="PTHR47959:SF1">
    <property type="entry name" value="ATP-DEPENDENT RNA HELICASE DBPA"/>
    <property type="match status" value="1"/>
</dbReference>
<feature type="compositionally biased region" description="Low complexity" evidence="8">
    <location>
        <begin position="26"/>
        <end position="40"/>
    </location>
</feature>
<name>A0A7S0ZAT2_9RHOD</name>
<dbReference type="InterPro" id="IPR050079">
    <property type="entry name" value="DEAD_box_RNA_helicase"/>
</dbReference>
<feature type="compositionally biased region" description="Basic residues" evidence="8">
    <location>
        <begin position="670"/>
        <end position="690"/>
    </location>
</feature>
<feature type="region of interest" description="Disordered" evidence="8">
    <location>
        <begin position="16"/>
        <end position="56"/>
    </location>
</feature>
<feature type="coiled-coil region" evidence="7">
    <location>
        <begin position="548"/>
        <end position="588"/>
    </location>
</feature>
<evidence type="ECO:0000256" key="4">
    <source>
        <dbReference type="ARBA" id="ARBA00022840"/>
    </source>
</evidence>
<accession>A0A7S0ZAT2</accession>
<feature type="short sequence motif" description="Q motif" evidence="5">
    <location>
        <begin position="164"/>
        <end position="192"/>
    </location>
</feature>
<dbReference type="PROSITE" id="PS51192">
    <property type="entry name" value="HELICASE_ATP_BIND_1"/>
    <property type="match status" value="1"/>
</dbReference>
<dbReference type="SUPFAM" id="SSF52540">
    <property type="entry name" value="P-loop containing nucleoside triphosphate hydrolases"/>
    <property type="match status" value="2"/>
</dbReference>
<dbReference type="InterPro" id="IPR000629">
    <property type="entry name" value="RNA-helicase_DEAD-box_CS"/>
</dbReference>
<dbReference type="GO" id="GO:0005524">
    <property type="term" value="F:ATP binding"/>
    <property type="evidence" value="ECO:0007669"/>
    <property type="project" value="UniProtKB-KW"/>
</dbReference>